<protein>
    <submittedName>
        <fullName evidence="3">SH3 domain-containing protein</fullName>
    </submittedName>
</protein>
<dbReference type="Gene3D" id="2.30.30.40">
    <property type="entry name" value="SH3 Domains"/>
    <property type="match status" value="1"/>
</dbReference>
<keyword evidence="1" id="KW-0472">Membrane</keyword>
<proteinExistence type="predicted"/>
<reference evidence="3 4" key="1">
    <citation type="submission" date="2019-11" db="EMBL/GenBank/DDBJ databases">
        <title>Whole-genome sequence of a the green, strictly anaerobic photosynthetic bacterium Heliobacillus mobilis DSM 6151.</title>
        <authorList>
            <person name="Kyndt J.A."/>
            <person name="Meyer T.E."/>
        </authorList>
    </citation>
    <scope>NUCLEOTIDE SEQUENCE [LARGE SCALE GENOMIC DNA]</scope>
    <source>
        <strain evidence="3 4">DSM 6151</strain>
    </source>
</reference>
<dbReference type="InterPro" id="IPR003646">
    <property type="entry name" value="SH3-like_bac-type"/>
</dbReference>
<keyword evidence="1" id="KW-0812">Transmembrane</keyword>
<dbReference type="OrthoDB" id="2081488at2"/>
<evidence type="ECO:0000313" key="4">
    <source>
        <dbReference type="Proteomes" id="UP000430670"/>
    </source>
</evidence>
<evidence type="ECO:0000313" key="3">
    <source>
        <dbReference type="EMBL" id="MTV49914.1"/>
    </source>
</evidence>
<keyword evidence="4" id="KW-1185">Reference proteome</keyword>
<dbReference type="RefSeq" id="WP_155477010.1">
    <property type="nucleotide sequence ID" value="NZ_WNKU01000016.1"/>
</dbReference>
<organism evidence="3 4">
    <name type="scientific">Heliobacterium mobile</name>
    <name type="common">Heliobacillus mobilis</name>
    <dbReference type="NCBI Taxonomy" id="28064"/>
    <lineage>
        <taxon>Bacteria</taxon>
        <taxon>Bacillati</taxon>
        <taxon>Bacillota</taxon>
        <taxon>Clostridia</taxon>
        <taxon>Eubacteriales</taxon>
        <taxon>Heliobacteriaceae</taxon>
        <taxon>Heliobacterium</taxon>
    </lineage>
</organism>
<keyword evidence="1" id="KW-1133">Transmembrane helix</keyword>
<feature type="transmembrane region" description="Helical" evidence="1">
    <location>
        <begin position="75"/>
        <end position="97"/>
    </location>
</feature>
<name>A0A6I3SLU3_HELMO</name>
<comment type="caution">
    <text evidence="3">The sequence shown here is derived from an EMBL/GenBank/DDBJ whole genome shotgun (WGS) entry which is preliminary data.</text>
</comment>
<dbReference type="PROSITE" id="PS51781">
    <property type="entry name" value="SH3B"/>
    <property type="match status" value="1"/>
</dbReference>
<accession>A0A6I3SLU3</accession>
<dbReference type="Pfam" id="PF08239">
    <property type="entry name" value="SH3_3"/>
    <property type="match status" value="1"/>
</dbReference>
<dbReference type="EMBL" id="WNKU01000016">
    <property type="protein sequence ID" value="MTV49914.1"/>
    <property type="molecule type" value="Genomic_DNA"/>
</dbReference>
<evidence type="ECO:0000259" key="2">
    <source>
        <dbReference type="PROSITE" id="PS51781"/>
    </source>
</evidence>
<dbReference type="Proteomes" id="UP000430670">
    <property type="component" value="Unassembled WGS sequence"/>
</dbReference>
<evidence type="ECO:0000256" key="1">
    <source>
        <dbReference type="SAM" id="Phobius"/>
    </source>
</evidence>
<sequence>MEHKELLAADESLTETKDEIGLESTFNCAARSDNLSVIESVPETMGLTVEERDVLLGASEEPTGRIRQGRGFIRLFSGGMALIVAGFIMGQVVLAVADPGSPDDPLITKSFFEKILGDNSVQVHNQIVALNQRIETLQKALEKSGTSVQLPPMPANYQNTPWTVAPSIAGATVSPVLINGPVDGSVANTNASSTAVIGSVSGGVTGTGASTAVSNGKPQGMVNSSTGANVRYGPGMDYTVVCVADHGTLLTILETKAGSDGSKWYRVTLPDGREGFIRQDLVTLKN</sequence>
<feature type="domain" description="SH3b" evidence="2">
    <location>
        <begin position="217"/>
        <end position="285"/>
    </location>
</feature>
<gene>
    <name evidence="3" type="ORF">GJ688_13115</name>
</gene>
<dbReference type="AlphaFoldDB" id="A0A6I3SLU3"/>
<dbReference type="SMART" id="SM00287">
    <property type="entry name" value="SH3b"/>
    <property type="match status" value="1"/>
</dbReference>